<dbReference type="RefSeq" id="WP_007413143.1">
    <property type="nucleotide sequence ID" value="NZ_ABOX02000003.1"/>
</dbReference>
<keyword evidence="2" id="KW-1185">Reference proteome</keyword>
<comment type="caution">
    <text evidence="1">The sequence shown here is derived from an EMBL/GenBank/DDBJ whole genome shotgun (WGS) entry which is preliminary data.</text>
</comment>
<name>B9XBE5_PEDPL</name>
<dbReference type="Gene3D" id="1.20.120.1550">
    <property type="entry name" value="Protein of unknown function DUF5063"/>
    <property type="match status" value="1"/>
</dbReference>
<evidence type="ECO:0000313" key="2">
    <source>
        <dbReference type="Proteomes" id="UP000003688"/>
    </source>
</evidence>
<dbReference type="EMBL" id="ABOX02000003">
    <property type="protein sequence ID" value="EEF62830.1"/>
    <property type="molecule type" value="Genomic_DNA"/>
</dbReference>
<dbReference type="Proteomes" id="UP000003688">
    <property type="component" value="Unassembled WGS sequence"/>
</dbReference>
<gene>
    <name evidence="1" type="ORF">Cflav_PD5465</name>
</gene>
<dbReference type="InterPro" id="IPR032025">
    <property type="entry name" value="DUF5063"/>
</dbReference>
<accession>B9XBE5</accession>
<evidence type="ECO:0000313" key="1">
    <source>
        <dbReference type="EMBL" id="EEF62830.1"/>
    </source>
</evidence>
<proteinExistence type="predicted"/>
<dbReference type="OrthoDB" id="5565794at2"/>
<dbReference type="Pfam" id="PF16702">
    <property type="entry name" value="DUF5063"/>
    <property type="match status" value="1"/>
</dbReference>
<evidence type="ECO:0008006" key="3">
    <source>
        <dbReference type="Google" id="ProtNLM"/>
    </source>
</evidence>
<dbReference type="InterPro" id="IPR038312">
    <property type="entry name" value="DUF5063_sf"/>
</dbReference>
<reference evidence="1 2" key="1">
    <citation type="journal article" date="2011" name="J. Bacteriol.">
        <title>Genome sequence of 'Pedosphaera parvula' Ellin514, an aerobic Verrucomicrobial isolate from pasture soil.</title>
        <authorList>
            <person name="Kant R."/>
            <person name="van Passel M.W."/>
            <person name="Sangwan P."/>
            <person name="Palva A."/>
            <person name="Lucas S."/>
            <person name="Copeland A."/>
            <person name="Lapidus A."/>
            <person name="Glavina Del Rio T."/>
            <person name="Dalin E."/>
            <person name="Tice H."/>
            <person name="Bruce D."/>
            <person name="Goodwin L."/>
            <person name="Pitluck S."/>
            <person name="Chertkov O."/>
            <person name="Larimer F.W."/>
            <person name="Land M.L."/>
            <person name="Hauser L."/>
            <person name="Brettin T.S."/>
            <person name="Detter J.C."/>
            <person name="Han S."/>
            <person name="de Vos W.M."/>
            <person name="Janssen P.H."/>
            <person name="Smidt H."/>
        </authorList>
    </citation>
    <scope>NUCLEOTIDE SEQUENCE [LARGE SCALE GENOMIC DNA]</scope>
    <source>
        <strain evidence="1 2">Ellin514</strain>
    </source>
</reference>
<dbReference type="STRING" id="320771.Cflav_PD5465"/>
<dbReference type="AlphaFoldDB" id="B9XBE5"/>
<protein>
    <recommendedName>
        <fullName evidence="3">DUF5063 domain-containing protein</fullName>
    </recommendedName>
</protein>
<organism evidence="1 2">
    <name type="scientific">Pedosphaera parvula (strain Ellin514)</name>
    <dbReference type="NCBI Taxonomy" id="320771"/>
    <lineage>
        <taxon>Bacteria</taxon>
        <taxon>Pseudomonadati</taxon>
        <taxon>Verrucomicrobiota</taxon>
        <taxon>Pedosphaerae</taxon>
        <taxon>Pedosphaerales</taxon>
        <taxon>Pedosphaeraceae</taxon>
        <taxon>Pedosphaera</taxon>
    </lineage>
</organism>
<sequence>MNRSVEEFVNNVRKFCQWAESSQHEVQTARELLLALMQGVSYLPADYTEESETEYPERSREDWKADYKRFADFPFQYYWKIFSPCNLDEETPVTGDVHDDLADIYEDLWHGLQALDLGDATYARNYWYESYFIHWGHHASSAVYAVDEYFRKEYFRKLVEGE</sequence>